<protein>
    <submittedName>
        <fullName evidence="1">Cell division protein ZapA</fullName>
    </submittedName>
</protein>
<gene>
    <name evidence="1" type="ORF">RT717_27640</name>
</gene>
<dbReference type="Gene3D" id="3.30.160.880">
    <property type="entry name" value="Cell division protein ZapA protomer, N-terminal domain"/>
    <property type="match status" value="1"/>
</dbReference>
<dbReference type="GO" id="GO:0051301">
    <property type="term" value="P:cell division"/>
    <property type="evidence" value="ECO:0007669"/>
    <property type="project" value="UniProtKB-KW"/>
</dbReference>
<dbReference type="RefSeq" id="WP_151996366.1">
    <property type="nucleotide sequence ID" value="NZ_CP136051.1"/>
</dbReference>
<dbReference type="InterPro" id="IPR042233">
    <property type="entry name" value="Cell_div_ZapA_N"/>
</dbReference>
<evidence type="ECO:0000313" key="1">
    <source>
        <dbReference type="EMBL" id="WOK06845.1"/>
    </source>
</evidence>
<accession>A0ABZ0IR57</accession>
<evidence type="ECO:0000313" key="2">
    <source>
        <dbReference type="Proteomes" id="UP001302349"/>
    </source>
</evidence>
<name>A0ABZ0IR57_9BACT</name>
<keyword evidence="2" id="KW-1185">Reference proteome</keyword>
<dbReference type="InterPro" id="IPR007838">
    <property type="entry name" value="Cell_div_ZapA-like"/>
</dbReference>
<reference evidence="1 2" key="1">
    <citation type="journal article" date="2023" name="Microbiol. Resour. Announc.">
        <title>Complete Genome Sequence of Imperialibacter roseus strain P4T.</title>
        <authorList>
            <person name="Tizabi D.R."/>
            <person name="Bachvaroff T."/>
            <person name="Hill R.T."/>
        </authorList>
    </citation>
    <scope>NUCLEOTIDE SEQUENCE [LARGE SCALE GENOMIC DNA]</scope>
    <source>
        <strain evidence="1 2">P4T</strain>
    </source>
</reference>
<proteinExistence type="predicted"/>
<keyword evidence="1" id="KW-0132">Cell division</keyword>
<dbReference type="SUPFAM" id="SSF102829">
    <property type="entry name" value="Cell division protein ZapA-like"/>
    <property type="match status" value="1"/>
</dbReference>
<sequence>MGEQLSIRIKIGNREYPMKVSAHEEGMVRQAGKQLNERMKSYKEQFGIDDPQDLLAMVSFDLLIEKLKVDETVVDNDQVTLEKITHLNHLITQAL</sequence>
<dbReference type="Proteomes" id="UP001302349">
    <property type="component" value="Chromosome"/>
</dbReference>
<dbReference type="InterPro" id="IPR036192">
    <property type="entry name" value="Cell_div_ZapA-like_sf"/>
</dbReference>
<organism evidence="1 2">
    <name type="scientific">Imperialibacter roseus</name>
    <dbReference type="NCBI Taxonomy" id="1324217"/>
    <lineage>
        <taxon>Bacteria</taxon>
        <taxon>Pseudomonadati</taxon>
        <taxon>Bacteroidota</taxon>
        <taxon>Cytophagia</taxon>
        <taxon>Cytophagales</taxon>
        <taxon>Flammeovirgaceae</taxon>
        <taxon>Imperialibacter</taxon>
    </lineage>
</organism>
<dbReference type="EMBL" id="CP136051">
    <property type="protein sequence ID" value="WOK06845.1"/>
    <property type="molecule type" value="Genomic_DNA"/>
</dbReference>
<keyword evidence="1" id="KW-0131">Cell cycle</keyword>
<dbReference type="Pfam" id="PF05164">
    <property type="entry name" value="ZapA"/>
    <property type="match status" value="1"/>
</dbReference>